<proteinExistence type="predicted"/>
<evidence type="ECO:0000259" key="3">
    <source>
        <dbReference type="Pfam" id="PF17966"/>
    </source>
</evidence>
<feature type="transmembrane region" description="Helical" evidence="2">
    <location>
        <begin position="473"/>
        <end position="491"/>
    </location>
</feature>
<dbReference type="InterPro" id="IPR041495">
    <property type="entry name" value="Mub_B2"/>
</dbReference>
<keyword evidence="2" id="KW-0472">Membrane</keyword>
<sequence>MSTRLARYEEVREHRILHKVKKNWVILSVASFALMGAAASLPQTSQLFSNNTIVAHADDTYNYYINANSYPADGVYDENNTGGIPSVLFTLHFPLDVTVNVDGQQYQHINKDAILHRQAVVKTENGVKKVYWSAYAQDDTDSNVINNVVNNDPSTTWGNEQAKAHLGGYSWLNGIVYQLGLTSSQVSFDSTTAQTTMNGQPLTTANGQTYNNGSELEGDHYFFNSNVIYGDNLYTDTPFLNIDGNQIINHLVDNSSVNVYGSSWLGVGATDQFTINYKSKTQTTTQHKTVKRTINYQDADGKTISGQNPTVQTVSYHRDVTTNDFTGQVTKGDWVADDASQSELAAVTVPEKIDNRYTNPKVNGQAVSSIAAKKQTLNDDENEQDETVNVLYTDSGSDSSNGVNNTPSNNGGNDTPANNGSNNTPAASASNADNHSATNQTKQQSSSNSQPAAKQASSALALPNTGQQAAKTFGIALTVSAGLATLAFFVTKKHD</sequence>
<evidence type="ECO:0000256" key="1">
    <source>
        <dbReference type="SAM" id="MobiDB-lite"/>
    </source>
</evidence>
<dbReference type="EMBL" id="JAAMFL010000010">
    <property type="protein sequence ID" value="MBS9337984.1"/>
    <property type="molecule type" value="Genomic_DNA"/>
</dbReference>
<organism evidence="4 5">
    <name type="scientific">Fructobacillus parabroussonetiae</name>
    <dbReference type="NCBI Taxonomy" id="2713174"/>
    <lineage>
        <taxon>Bacteria</taxon>
        <taxon>Bacillati</taxon>
        <taxon>Bacillota</taxon>
        <taxon>Bacilli</taxon>
        <taxon>Lactobacillales</taxon>
        <taxon>Lactobacillaceae</taxon>
        <taxon>Fructobacillus</taxon>
    </lineage>
</organism>
<evidence type="ECO:0000313" key="4">
    <source>
        <dbReference type="EMBL" id="MBS9337984.1"/>
    </source>
</evidence>
<feature type="compositionally biased region" description="Low complexity" evidence="1">
    <location>
        <begin position="394"/>
        <end position="405"/>
    </location>
</feature>
<evidence type="ECO:0000256" key="2">
    <source>
        <dbReference type="SAM" id="Phobius"/>
    </source>
</evidence>
<keyword evidence="2" id="KW-1133">Transmembrane helix</keyword>
<feature type="compositionally biased region" description="Low complexity" evidence="1">
    <location>
        <begin position="415"/>
        <end position="450"/>
    </location>
</feature>
<name>A0ABS5QXQ6_9LACO</name>
<feature type="region of interest" description="Disordered" evidence="1">
    <location>
        <begin position="392"/>
        <end position="460"/>
    </location>
</feature>
<gene>
    <name evidence="4" type="ORF">G6R30_05850</name>
</gene>
<dbReference type="Pfam" id="PF17966">
    <property type="entry name" value="Muc_B2"/>
    <property type="match status" value="1"/>
</dbReference>
<dbReference type="Gene3D" id="2.60.40.4300">
    <property type="match status" value="1"/>
</dbReference>
<feature type="compositionally biased region" description="Polar residues" evidence="1">
    <location>
        <begin position="451"/>
        <end position="460"/>
    </location>
</feature>
<feature type="domain" description="Mub B2-like" evidence="3">
    <location>
        <begin position="281"/>
        <end position="393"/>
    </location>
</feature>
<protein>
    <recommendedName>
        <fullName evidence="3">Mub B2-like domain-containing protein</fullName>
    </recommendedName>
</protein>
<feature type="transmembrane region" description="Helical" evidence="2">
    <location>
        <begin position="24"/>
        <end position="41"/>
    </location>
</feature>
<dbReference type="Proteomes" id="UP001519503">
    <property type="component" value="Unassembled WGS sequence"/>
</dbReference>
<comment type="caution">
    <text evidence="4">The sequence shown here is derived from an EMBL/GenBank/DDBJ whole genome shotgun (WGS) entry which is preliminary data.</text>
</comment>
<dbReference type="RefSeq" id="WP_213822501.1">
    <property type="nucleotide sequence ID" value="NZ_JAAMFL010000010.1"/>
</dbReference>
<accession>A0ABS5QXQ6</accession>
<keyword evidence="2" id="KW-0812">Transmembrane</keyword>
<reference evidence="4 5" key="1">
    <citation type="submission" date="2020-02" db="EMBL/GenBank/DDBJ databases">
        <title>Fructobacillus sp. isolated from paper mulberry of Taiwan.</title>
        <authorList>
            <person name="Lin S.-T."/>
        </authorList>
    </citation>
    <scope>NUCLEOTIDE SEQUENCE [LARGE SCALE GENOMIC DNA]</scope>
    <source>
        <strain evidence="4 5">S1-1</strain>
    </source>
</reference>
<keyword evidence="5" id="KW-1185">Reference proteome</keyword>
<evidence type="ECO:0000313" key="5">
    <source>
        <dbReference type="Proteomes" id="UP001519503"/>
    </source>
</evidence>